<evidence type="ECO:0008006" key="4">
    <source>
        <dbReference type="Google" id="ProtNLM"/>
    </source>
</evidence>
<evidence type="ECO:0000256" key="1">
    <source>
        <dbReference type="SAM" id="Phobius"/>
    </source>
</evidence>
<evidence type="ECO:0000313" key="2">
    <source>
        <dbReference type="EMBL" id="HII74425.1"/>
    </source>
</evidence>
<feature type="transmembrane region" description="Helical" evidence="1">
    <location>
        <begin position="237"/>
        <end position="256"/>
    </location>
</feature>
<dbReference type="AlphaFoldDB" id="A0A832THU6"/>
<reference evidence="2" key="1">
    <citation type="journal article" date="2020" name="bioRxiv">
        <title>A rank-normalized archaeal taxonomy based on genome phylogeny resolves widespread incomplete and uneven classifications.</title>
        <authorList>
            <person name="Rinke C."/>
            <person name="Chuvochina M."/>
            <person name="Mussig A.J."/>
            <person name="Chaumeil P.-A."/>
            <person name="Waite D.W."/>
            <person name="Whitman W.B."/>
            <person name="Parks D.H."/>
            <person name="Hugenholtz P."/>
        </authorList>
    </citation>
    <scope>NUCLEOTIDE SEQUENCE</scope>
    <source>
        <strain evidence="2">UBA8838</strain>
    </source>
</reference>
<feature type="transmembrane region" description="Helical" evidence="1">
    <location>
        <begin position="358"/>
        <end position="391"/>
    </location>
</feature>
<feature type="transmembrane region" description="Helical" evidence="1">
    <location>
        <begin position="12"/>
        <end position="30"/>
    </location>
</feature>
<sequence>MLSLRKIKVSFLLLYIIPFIIDSILLYTYLNGGIIYWLDSNFPFNPALWIRKILFYYWNDPFFPGAPLAYSQDSLFTGLIIFLLVNVLHLSLEMAEFFYLLIFIYLSQVGFISLLRIILGLLGKRYNRNLIFIGGLVGGFIYSWGFYSYTPPILGVNYPFFILYSLFPIALYLSLKYIFDEKFVSITLIALYLILLSGTQFSAFTYLLWVIIIYTTIITFIWMSIRKPSFIQFIIKNVIIIFITVIAGLEQLYQIYNASLGAFYVGVHDKFLGKPIVISETNAQYNSFPLTSFISLYTPEKYEIVGALLFALVLSSLLFTRDKSSRFFSLLLSLLLIIGGASSGVINVLPLYSLHSTPIGFVIIGLMYGIQHIFSGFPISFIGSLSISYLIPQLFEYFKRKRNYIKALLLLIILLIPSLYVYSNFETASLHTGIRAFNLPVNATNIFYPPQQLIDVGNYLSAHDGFYNVIEFPMQYAGGMYDDNGTKAVWYTIYPLSDYIMGQIIKSPASNVVYPIYLYFPSFNLNNVTNYFVLLGAKYIVLNKQEYPAPGVPLGHAGGYPWNYTKFIEVLSHTPNISLVIENSYYNVYVINLNVSLLYPSEGIVKNVSYYHLFFLYADNTLKAQKQSIIYGLGAVNITNISGVHIKILIDYCNEMYTVEVNAPRPFYLVFDEGYSPQWTLYINGKINARHYMANGYANAWLMPAGNYTAVIQLRIIPTIHEYFIISSLGLIIILLVFIFQRFRVFDKIVKRG</sequence>
<keyword evidence="1" id="KW-1133">Transmembrane helix</keyword>
<gene>
    <name evidence="2" type="ORF">HA332_08665</name>
</gene>
<feature type="transmembrane region" description="Helical" evidence="1">
    <location>
        <begin position="97"/>
        <end position="118"/>
    </location>
</feature>
<feature type="transmembrane region" description="Helical" evidence="1">
    <location>
        <begin position="403"/>
        <end position="422"/>
    </location>
</feature>
<keyword evidence="1" id="KW-0812">Transmembrane</keyword>
<dbReference type="EMBL" id="DUJO01000040">
    <property type="protein sequence ID" value="HII74425.1"/>
    <property type="molecule type" value="Genomic_DNA"/>
</dbReference>
<keyword evidence="1" id="KW-0472">Membrane</keyword>
<feature type="transmembrane region" description="Helical" evidence="1">
    <location>
        <begin position="723"/>
        <end position="743"/>
    </location>
</feature>
<dbReference type="RefSeq" id="WP_010980033.1">
    <property type="nucleotide sequence ID" value="NZ_BAABQO010000001.1"/>
</dbReference>
<evidence type="ECO:0000313" key="3">
    <source>
        <dbReference type="Proteomes" id="UP000646844"/>
    </source>
</evidence>
<comment type="caution">
    <text evidence="2">The sequence shown here is derived from an EMBL/GenBank/DDBJ whole genome shotgun (WGS) entry which is preliminary data.</text>
</comment>
<accession>A0A832THU6</accession>
<proteinExistence type="predicted"/>
<feature type="transmembrane region" description="Helical" evidence="1">
    <location>
        <begin position="327"/>
        <end position="352"/>
    </location>
</feature>
<organism evidence="2 3">
    <name type="scientific">Sulfurisphaera tokodaii</name>
    <dbReference type="NCBI Taxonomy" id="111955"/>
    <lineage>
        <taxon>Archaea</taxon>
        <taxon>Thermoproteota</taxon>
        <taxon>Thermoprotei</taxon>
        <taxon>Sulfolobales</taxon>
        <taxon>Sulfolobaceae</taxon>
        <taxon>Sulfurisphaera</taxon>
    </lineage>
</organism>
<feature type="transmembrane region" description="Helical" evidence="1">
    <location>
        <begin position="70"/>
        <end position="91"/>
    </location>
</feature>
<dbReference type="OMA" id="AGGYPWN"/>
<feature type="transmembrane region" description="Helical" evidence="1">
    <location>
        <begin position="156"/>
        <end position="175"/>
    </location>
</feature>
<feature type="transmembrane region" description="Helical" evidence="1">
    <location>
        <begin position="130"/>
        <end position="150"/>
    </location>
</feature>
<feature type="transmembrane region" description="Helical" evidence="1">
    <location>
        <begin position="302"/>
        <end position="320"/>
    </location>
</feature>
<name>A0A832THU6_9CREN</name>
<protein>
    <recommendedName>
        <fullName evidence="4">YfhO family protein</fullName>
    </recommendedName>
</protein>
<dbReference type="Proteomes" id="UP000646844">
    <property type="component" value="Unassembled WGS sequence"/>
</dbReference>
<dbReference type="GeneID" id="1460022"/>